<name>A0A1V9EW33_9BACT</name>
<keyword evidence="1" id="KW-1133">Transmembrane helix</keyword>
<feature type="transmembrane region" description="Helical" evidence="1">
    <location>
        <begin position="59"/>
        <end position="78"/>
    </location>
</feature>
<keyword evidence="1" id="KW-0812">Transmembrane</keyword>
<feature type="transmembrane region" description="Helical" evidence="1">
    <location>
        <begin position="98"/>
        <end position="116"/>
    </location>
</feature>
<evidence type="ECO:0000256" key="1">
    <source>
        <dbReference type="SAM" id="Phobius"/>
    </source>
</evidence>
<evidence type="ECO:0008006" key="4">
    <source>
        <dbReference type="Google" id="ProtNLM"/>
    </source>
</evidence>
<feature type="transmembrane region" description="Helical" evidence="1">
    <location>
        <begin position="152"/>
        <end position="168"/>
    </location>
</feature>
<dbReference type="STRING" id="354355.SAMN05660816_00847"/>
<gene>
    <name evidence="2" type="ORF">A4H97_00505</name>
</gene>
<organism evidence="2 3">
    <name type="scientific">Niastella yeongjuensis</name>
    <dbReference type="NCBI Taxonomy" id="354355"/>
    <lineage>
        <taxon>Bacteria</taxon>
        <taxon>Pseudomonadati</taxon>
        <taxon>Bacteroidota</taxon>
        <taxon>Chitinophagia</taxon>
        <taxon>Chitinophagales</taxon>
        <taxon>Chitinophagaceae</taxon>
        <taxon>Niastella</taxon>
    </lineage>
</organism>
<dbReference type="EMBL" id="LVXG01000012">
    <property type="protein sequence ID" value="OQP50357.1"/>
    <property type="molecule type" value="Genomic_DNA"/>
</dbReference>
<keyword evidence="1" id="KW-0472">Membrane</keyword>
<dbReference type="RefSeq" id="WP_081198690.1">
    <property type="nucleotide sequence ID" value="NZ_FOCZ01000001.1"/>
</dbReference>
<feature type="transmembrane region" description="Helical" evidence="1">
    <location>
        <begin position="128"/>
        <end position="145"/>
    </location>
</feature>
<accession>A0A1V9EW33</accession>
<feature type="transmembrane region" description="Helical" evidence="1">
    <location>
        <begin position="20"/>
        <end position="44"/>
    </location>
</feature>
<sequence length="220" mass="25052">MSTTPVTAVPRPQQPAPIRVLAHLFSYVFHPLFIPAYVTAYLLYVDPYSFAGINYKYKFFRLISVFFNTALIPGFAVFLMWRLKLIQSMQLRTQKERIIPYAAAMIFYFWAWYVFHNQKDNPQAFLDFLLGSFLGVCAAWFLNIIAKVSMHAIGVGGLATFFLLQAFNQQDVTGVYFSIAILITGIVCTSRLIVSDHTQKEIYMGLVGGAFCQLLAVWLQ</sequence>
<dbReference type="Proteomes" id="UP000192610">
    <property type="component" value="Unassembled WGS sequence"/>
</dbReference>
<keyword evidence="3" id="KW-1185">Reference proteome</keyword>
<reference evidence="3" key="1">
    <citation type="submission" date="2016-04" db="EMBL/GenBank/DDBJ databases">
        <authorList>
            <person name="Chen L."/>
            <person name="Zhuang W."/>
            <person name="Wang G."/>
        </authorList>
    </citation>
    <scope>NUCLEOTIDE SEQUENCE [LARGE SCALE GENOMIC DNA]</scope>
    <source>
        <strain evidence="3">17621</strain>
    </source>
</reference>
<comment type="caution">
    <text evidence="2">The sequence shown here is derived from an EMBL/GenBank/DDBJ whole genome shotgun (WGS) entry which is preliminary data.</text>
</comment>
<dbReference type="AlphaFoldDB" id="A0A1V9EW33"/>
<dbReference type="OrthoDB" id="9786064at2"/>
<feature type="transmembrane region" description="Helical" evidence="1">
    <location>
        <begin position="174"/>
        <end position="194"/>
    </location>
</feature>
<evidence type="ECO:0000313" key="3">
    <source>
        <dbReference type="Proteomes" id="UP000192610"/>
    </source>
</evidence>
<evidence type="ECO:0000313" key="2">
    <source>
        <dbReference type="EMBL" id="OQP50357.1"/>
    </source>
</evidence>
<proteinExistence type="predicted"/>
<feature type="transmembrane region" description="Helical" evidence="1">
    <location>
        <begin position="201"/>
        <end position="219"/>
    </location>
</feature>
<protein>
    <recommendedName>
        <fullName evidence="4">Phosphatidic acid phosphatase type 2/haloperoxidase domain-containing protein</fullName>
    </recommendedName>
</protein>